<keyword evidence="4" id="KW-1185">Reference proteome</keyword>
<sequence length="414" mass="46670">MFNEYNFNKAAIKEKWDRIKVVCCQPFNKKFQFGLRFLSLRNKASSLKSEAPEDASSGDQNENPKDTSDEKSTVVVLPLVSENDEKSALVHQPPVIYLRQDIEKKPKREMNEKPVKIIMSTPFLMEAVSFLIACQTELDDETVTDYIKEFQSQRGRKLSHSQTKAFVKLYFKMFHENYTIMLRNPTDHSGKSEVSFEVTKDKGVKRQKISQEDDETKPLQDRNNNSDKLFQGQTTCTVSSYLQSQNSECSELAAQGIAAYSRPQEFTQCDGAVASTSKNIYEPKDFIQHDGAIPSTSKAMPEDLNQFDGATPSTSGGITYVECPICTEAYPNFEIEIHAATCGDFQQYSLDEVQIVKERLINAGEQSAVEPEVLIVEDNNITATAAKKSACPICGVLVKNEDLKMHYDFCVCFH</sequence>
<dbReference type="GO" id="GO:0000012">
    <property type="term" value="P:single strand break repair"/>
    <property type="evidence" value="ECO:0007669"/>
    <property type="project" value="InterPro"/>
</dbReference>
<dbReference type="GO" id="GO:0003684">
    <property type="term" value="F:damaged DNA binding"/>
    <property type="evidence" value="ECO:0007669"/>
    <property type="project" value="InterPro"/>
</dbReference>
<dbReference type="PANTHER" id="PTHR11370">
    <property type="entry name" value="DNA-REPAIR PROTEIN XRCC1"/>
    <property type="match status" value="1"/>
</dbReference>
<dbReference type="STRING" id="407821.A0A087UHW6"/>
<feature type="region of interest" description="Disordered" evidence="1">
    <location>
        <begin position="48"/>
        <end position="72"/>
    </location>
</feature>
<protein>
    <recommendedName>
        <fullName evidence="2">DNA-repair protein Xrcc1 N-terminal domain-containing protein</fullName>
    </recommendedName>
</protein>
<dbReference type="SUPFAM" id="SSF49785">
    <property type="entry name" value="Galactose-binding domain-like"/>
    <property type="match status" value="1"/>
</dbReference>
<proteinExistence type="predicted"/>
<dbReference type="OrthoDB" id="25840at2759"/>
<dbReference type="PANTHER" id="PTHR11370:SF5">
    <property type="entry name" value="DNA REPAIR PROTEIN XRCC1"/>
    <property type="match status" value="1"/>
</dbReference>
<feature type="compositionally biased region" description="Basic and acidic residues" evidence="1">
    <location>
        <begin position="62"/>
        <end position="72"/>
    </location>
</feature>
<dbReference type="OMA" id="HENYTIM"/>
<name>A0A087UHW6_STEMI</name>
<dbReference type="GO" id="GO:0005634">
    <property type="term" value="C:nucleus"/>
    <property type="evidence" value="ECO:0007669"/>
    <property type="project" value="InterPro"/>
</dbReference>
<evidence type="ECO:0000259" key="2">
    <source>
        <dbReference type="Pfam" id="PF01834"/>
    </source>
</evidence>
<gene>
    <name evidence="3" type="ORF">X975_12992</name>
</gene>
<dbReference type="GO" id="GO:0006284">
    <property type="term" value="P:base-excision repair"/>
    <property type="evidence" value="ECO:0007669"/>
    <property type="project" value="TreeGrafter"/>
</dbReference>
<feature type="region of interest" description="Disordered" evidence="1">
    <location>
        <begin position="185"/>
        <end position="228"/>
    </location>
</feature>
<organism evidence="3 4">
    <name type="scientific">Stegodyphus mimosarum</name>
    <name type="common">African social velvet spider</name>
    <dbReference type="NCBI Taxonomy" id="407821"/>
    <lineage>
        <taxon>Eukaryota</taxon>
        <taxon>Metazoa</taxon>
        <taxon>Ecdysozoa</taxon>
        <taxon>Arthropoda</taxon>
        <taxon>Chelicerata</taxon>
        <taxon>Arachnida</taxon>
        <taxon>Araneae</taxon>
        <taxon>Araneomorphae</taxon>
        <taxon>Entelegynae</taxon>
        <taxon>Eresoidea</taxon>
        <taxon>Eresidae</taxon>
        <taxon>Stegodyphus</taxon>
    </lineage>
</organism>
<evidence type="ECO:0000313" key="3">
    <source>
        <dbReference type="EMBL" id="KFM76955.1"/>
    </source>
</evidence>
<dbReference type="Pfam" id="PF01834">
    <property type="entry name" value="XRCC1_N"/>
    <property type="match status" value="1"/>
</dbReference>
<dbReference type="InterPro" id="IPR008979">
    <property type="entry name" value="Galactose-bd-like_sf"/>
</dbReference>
<dbReference type="AlphaFoldDB" id="A0A087UHW6"/>
<dbReference type="Gene3D" id="2.60.120.260">
    <property type="entry name" value="Galactose-binding domain-like"/>
    <property type="match status" value="1"/>
</dbReference>
<feature type="non-terminal residue" evidence="3">
    <location>
        <position position="414"/>
    </location>
</feature>
<accession>A0A087UHW6</accession>
<dbReference type="EMBL" id="KK119880">
    <property type="protein sequence ID" value="KFM76955.1"/>
    <property type="molecule type" value="Genomic_DNA"/>
</dbReference>
<dbReference type="InterPro" id="IPR002706">
    <property type="entry name" value="Xrcc1_N"/>
</dbReference>
<evidence type="ECO:0000256" key="1">
    <source>
        <dbReference type="SAM" id="MobiDB-lite"/>
    </source>
</evidence>
<evidence type="ECO:0000313" key="4">
    <source>
        <dbReference type="Proteomes" id="UP000054359"/>
    </source>
</evidence>
<feature type="domain" description="DNA-repair protein Xrcc1 N-terminal" evidence="2">
    <location>
        <begin position="1"/>
        <end position="39"/>
    </location>
</feature>
<reference evidence="3 4" key="1">
    <citation type="submission" date="2013-11" db="EMBL/GenBank/DDBJ databases">
        <title>Genome sequencing of Stegodyphus mimosarum.</title>
        <authorList>
            <person name="Bechsgaard J."/>
        </authorList>
    </citation>
    <scope>NUCLEOTIDE SEQUENCE [LARGE SCALE GENOMIC DNA]</scope>
</reference>
<dbReference type="Proteomes" id="UP000054359">
    <property type="component" value="Unassembled WGS sequence"/>
</dbReference>